<dbReference type="Proteomes" id="UP000186705">
    <property type="component" value="Unassembled WGS sequence"/>
</dbReference>
<name>A0A1U7NJL3_9FIRM</name>
<evidence type="ECO:0000313" key="1">
    <source>
        <dbReference type="EMBL" id="OLU43856.1"/>
    </source>
</evidence>
<organism evidence="1 2">
    <name type="scientific">Dubosiella newyorkensis</name>
    <dbReference type="NCBI Taxonomy" id="1862672"/>
    <lineage>
        <taxon>Bacteria</taxon>
        <taxon>Bacillati</taxon>
        <taxon>Bacillota</taxon>
        <taxon>Erysipelotrichia</taxon>
        <taxon>Erysipelotrichales</taxon>
        <taxon>Erysipelotrichaceae</taxon>
        <taxon>Dubosiella</taxon>
    </lineage>
</organism>
<comment type="caution">
    <text evidence="1">The sequence shown here is derived from an EMBL/GenBank/DDBJ whole genome shotgun (WGS) entry which is preliminary data.</text>
</comment>
<dbReference type="STRING" id="1862672.BO225_11350"/>
<dbReference type="RefSeq" id="WP_076342341.1">
    <property type="nucleotide sequence ID" value="NZ_CAPDDE010000004.1"/>
</dbReference>
<dbReference type="EMBL" id="MPKA01000139">
    <property type="protein sequence ID" value="OLU43856.1"/>
    <property type="molecule type" value="Genomic_DNA"/>
</dbReference>
<keyword evidence="2" id="KW-1185">Reference proteome</keyword>
<evidence type="ECO:0000313" key="2">
    <source>
        <dbReference type="Proteomes" id="UP000186705"/>
    </source>
</evidence>
<proteinExistence type="predicted"/>
<gene>
    <name evidence="1" type="ORF">BO225_11350</name>
</gene>
<dbReference type="OrthoDB" id="4203328at2"/>
<accession>A0A1U7NJL3</accession>
<reference evidence="1 2" key="1">
    <citation type="submission" date="2016-11" db="EMBL/GenBank/DDBJ databases">
        <title>Description of two novel members of the family Erysipelotrichaceae: Ileibacterium lipovorans gen. nov., sp. nov. and Dubosiella newyorkensis, gen. nov., sp. nov.</title>
        <authorList>
            <person name="Cox L.M."/>
            <person name="Sohn J."/>
            <person name="Tyrrell K.L."/>
            <person name="Citron D.M."/>
            <person name="Lawson P.A."/>
            <person name="Patel N.B."/>
            <person name="Iizumi T."/>
            <person name="Perez-Perez G.I."/>
            <person name="Goldstein E.J."/>
            <person name="Blaser M.J."/>
        </authorList>
    </citation>
    <scope>NUCLEOTIDE SEQUENCE [LARGE SCALE GENOMIC DNA]</scope>
    <source>
        <strain evidence="1 2">NYU-BL-A4</strain>
    </source>
</reference>
<dbReference type="GeneID" id="78276524"/>
<protein>
    <submittedName>
        <fullName evidence="1">Uncharacterized protein</fullName>
    </submittedName>
</protein>
<sequence>MAQDYSMYEWRKYKQYYTEQEGKILFKEDTPSFVLESYQKEMAQYQGLQDFAKRKNSKTSILFKSKKKEKKPIDQFVKGLKEHRFDEDLFAPVFLWLSVDGKALARASWIDISEELHLIQVYENKEITFVKAQSETGDHLFMLTWDAKNQPTRIQGFYAILPQ</sequence>
<dbReference type="AlphaFoldDB" id="A0A1U7NJL3"/>